<dbReference type="PIRSF" id="PIRSF000422">
    <property type="entry name" value="N-terminal-AcTrfase-A_aux_su"/>
    <property type="match status" value="1"/>
</dbReference>
<dbReference type="InterPro" id="IPR021183">
    <property type="entry name" value="NatA_aux_su"/>
</dbReference>
<accession>A0A8E2B042</accession>
<evidence type="ECO:0000313" key="6">
    <source>
        <dbReference type="Proteomes" id="UP000250043"/>
    </source>
</evidence>
<dbReference type="SMART" id="SM00028">
    <property type="entry name" value="TPR"/>
    <property type="match status" value="5"/>
</dbReference>
<evidence type="ECO:0000256" key="4">
    <source>
        <dbReference type="SAM" id="MobiDB-lite"/>
    </source>
</evidence>
<name>A0A8E2B042_9APHY</name>
<keyword evidence="5" id="KW-0675">Receptor</keyword>
<dbReference type="Gene3D" id="1.25.40.1010">
    <property type="match status" value="1"/>
</dbReference>
<dbReference type="SUPFAM" id="SSF48452">
    <property type="entry name" value="TPR-like"/>
    <property type="match status" value="2"/>
</dbReference>
<dbReference type="PROSITE" id="PS50005">
    <property type="entry name" value="TPR"/>
    <property type="match status" value="1"/>
</dbReference>
<dbReference type="FunFam" id="1.25.40.1040:FF:000003">
    <property type="entry name" value="N-terminal acetyltransferase A, auxiliary subunit"/>
    <property type="match status" value="1"/>
</dbReference>
<dbReference type="GO" id="GO:0031415">
    <property type="term" value="C:NatA complex"/>
    <property type="evidence" value="ECO:0007669"/>
    <property type="project" value="TreeGrafter"/>
</dbReference>
<keyword evidence="1" id="KW-0677">Repeat</keyword>
<organism evidence="5 6">
    <name type="scientific">Obba rivulosa</name>
    <dbReference type="NCBI Taxonomy" id="1052685"/>
    <lineage>
        <taxon>Eukaryota</taxon>
        <taxon>Fungi</taxon>
        <taxon>Dikarya</taxon>
        <taxon>Basidiomycota</taxon>
        <taxon>Agaricomycotina</taxon>
        <taxon>Agaricomycetes</taxon>
        <taxon>Polyporales</taxon>
        <taxon>Gelatoporiaceae</taxon>
        <taxon>Obba</taxon>
    </lineage>
</organism>
<protein>
    <submittedName>
        <fullName evidence="5">NMDA receptor-regulated protein 1a</fullName>
    </submittedName>
</protein>
<dbReference type="Pfam" id="PF12569">
    <property type="entry name" value="NatA_aux_su"/>
    <property type="match status" value="1"/>
</dbReference>
<dbReference type="Pfam" id="PF13181">
    <property type="entry name" value="TPR_8"/>
    <property type="match status" value="1"/>
</dbReference>
<keyword evidence="6" id="KW-1185">Reference proteome</keyword>
<dbReference type="PANTHER" id="PTHR22767:SF2">
    <property type="entry name" value="N(ALPHA)-ACETYLTRANSFERASE 15_16, ISOFORM A"/>
    <property type="match status" value="1"/>
</dbReference>
<reference evidence="5 6" key="1">
    <citation type="submission" date="2016-07" db="EMBL/GenBank/DDBJ databases">
        <title>Draft genome of the white-rot fungus Obba rivulosa 3A-2.</title>
        <authorList>
            <consortium name="DOE Joint Genome Institute"/>
            <person name="Miettinen O."/>
            <person name="Riley R."/>
            <person name="Acob R."/>
            <person name="Barry K."/>
            <person name="Cullen D."/>
            <person name="De Vries R."/>
            <person name="Hainaut M."/>
            <person name="Hatakka A."/>
            <person name="Henrissat B."/>
            <person name="Hilden K."/>
            <person name="Kuo R."/>
            <person name="Labutti K."/>
            <person name="Lipzen A."/>
            <person name="Makela M.R."/>
            <person name="Sandor L."/>
            <person name="Spatafora J.W."/>
            <person name="Grigoriev I.V."/>
            <person name="Hibbett D.S."/>
        </authorList>
    </citation>
    <scope>NUCLEOTIDE SEQUENCE [LARGE SCALE GENOMIC DNA]</scope>
    <source>
        <strain evidence="5 6">3A-2</strain>
    </source>
</reference>
<evidence type="ECO:0000256" key="1">
    <source>
        <dbReference type="ARBA" id="ARBA00022737"/>
    </source>
</evidence>
<dbReference type="PANTHER" id="PTHR22767">
    <property type="entry name" value="N-TERMINAL ACETYLTRANSFERASE-RELATED"/>
    <property type="match status" value="1"/>
</dbReference>
<dbReference type="InterPro" id="IPR011990">
    <property type="entry name" value="TPR-like_helical_dom_sf"/>
</dbReference>
<dbReference type="Gene3D" id="1.25.40.1040">
    <property type="match status" value="1"/>
</dbReference>
<sequence>MPPLGMPAKRALPPKESSLFKELLNLYETRQLKKGLKTADQILKKFPEHGETLCMRGLILTHMGKREEGLELVKKGVRLDLTSHICWHVFGLIQKGEKNYEEALKSYTQALKFDKENLNILRDAAHLQTQLRIFDGLVETRHTLLKLRPALRQNWIGLVVAYHLNGNLKEARTVLENYEATLKNVPDYDVEHSETLLYHVRLLEELGEYEEAISFLDSNAKSRAIIDRIAIMEFRARILSKMYSEDAEHTWQALIEQNPDCYDYYRGFLSNRGVDLDAVTDDTRSKALECLREFSTQLPRANAPRRLALNVALGDEFKELAEPYLLSALRKGIPSLFADIKALYSDVGKRQIIEEIVEAERQRSEHPPDASSTEPSTYLWTLYFLAQHYSSLSQHARALSLLDTALMHTPTLPELYMFKARVLKRSGDPFNAARAMDEARLLDLQDRFLNTKCGKYRLRAGLVEEASEIFALFTKKDAASPGADLEDMQSLLFLTEEADAHLRNGNLGLALKRYLAIQKVFSDFEDDQFDFHGYSLRKFTINPYLGLIQWEDRLRSHRTYVHSAIIASQILVRLHDDPSLATASTATANLTDAEKKAKKKAKKAAQKVQEESKKAAGSTANEDKGLEPGPAKDDDPDGIKLLQAPEPLERAAKMLQPLRTLAADNIDAWIAIYDVSIRRKKYVQAVKALAAARALQPGHPELHVRLIHCKSTVSSLPEPLAAPAGPVVIATITKLVPDEQSLELFNSQYLQQHSGNARATLAASKASRQLQASLEEVENTLFTALNPDVELDIKTAVDVLALLKEIQSSRAEEFRAACDAKFELATIFRPANELPALRRIALEADLTSVDAEKQEVLS</sequence>
<proteinExistence type="predicted"/>
<gene>
    <name evidence="5" type="ORF">OBBRIDRAFT_792456</name>
</gene>
<evidence type="ECO:0000256" key="2">
    <source>
        <dbReference type="ARBA" id="ARBA00022803"/>
    </source>
</evidence>
<dbReference type="EMBL" id="KV722388">
    <property type="protein sequence ID" value="OCH91292.1"/>
    <property type="molecule type" value="Genomic_DNA"/>
</dbReference>
<dbReference type="InterPro" id="IPR019734">
    <property type="entry name" value="TPR_rpt"/>
</dbReference>
<evidence type="ECO:0000313" key="5">
    <source>
        <dbReference type="EMBL" id="OCH91292.1"/>
    </source>
</evidence>
<feature type="compositionally biased region" description="Basic and acidic residues" evidence="4">
    <location>
        <begin position="621"/>
        <end position="633"/>
    </location>
</feature>
<dbReference type="Proteomes" id="UP000250043">
    <property type="component" value="Unassembled WGS sequence"/>
</dbReference>
<feature type="repeat" description="TPR" evidence="3">
    <location>
        <begin position="84"/>
        <end position="117"/>
    </location>
</feature>
<evidence type="ECO:0000256" key="3">
    <source>
        <dbReference type="PROSITE-ProRule" id="PRU00339"/>
    </source>
</evidence>
<keyword evidence="2 3" id="KW-0802">TPR repeat</keyword>
<dbReference type="OrthoDB" id="10263032at2759"/>
<dbReference type="AlphaFoldDB" id="A0A8E2B042"/>
<feature type="region of interest" description="Disordered" evidence="4">
    <location>
        <begin position="601"/>
        <end position="640"/>
    </location>
</feature>